<keyword evidence="1" id="KW-0614">Plasmid</keyword>
<accession>A0AA46Z9N0</accession>
<dbReference type="EMBL" id="CP097357">
    <property type="protein sequence ID" value="UYV29890.1"/>
    <property type="molecule type" value="Genomic_DNA"/>
</dbReference>
<dbReference type="RefSeq" id="WP_021485590.1">
    <property type="nucleotide sequence ID" value="NZ_CP062152.1"/>
</dbReference>
<name>A0AA46Z9N0_VIBPH</name>
<geneLocation type="plasmid" evidence="1 2">
    <name>pVP-16-VB00198-1</name>
</geneLocation>
<dbReference type="AlphaFoldDB" id="A0AA46Z9N0"/>
<dbReference type="Proteomes" id="UP001163036">
    <property type="component" value="Plasmid pVP-16-VB00198-1"/>
</dbReference>
<sequence length="74" mass="8843">MAVNYGITYCKKVLKDLRDIEDKMFEEQGHGFVQFGEQHNTELKYKRLLKQFERERDLGLKPTYDPDIHGSEHQ</sequence>
<evidence type="ECO:0000313" key="1">
    <source>
        <dbReference type="EMBL" id="UYV29890.1"/>
    </source>
</evidence>
<protein>
    <submittedName>
        <fullName evidence="1">Uncharacterized protein</fullName>
    </submittedName>
</protein>
<evidence type="ECO:0000313" key="2">
    <source>
        <dbReference type="Proteomes" id="UP001163036"/>
    </source>
</evidence>
<gene>
    <name evidence="1" type="ORF">M5598_28310</name>
</gene>
<proteinExistence type="predicted"/>
<reference evidence="1" key="1">
    <citation type="submission" date="2022-05" db="EMBL/GenBank/DDBJ databases">
        <title>Megaplasmid of Vibrio parahaemolyticus.</title>
        <authorList>
            <person name="Strauch E."/>
            <person name="Borowiak M."/>
        </authorList>
    </citation>
    <scope>NUCLEOTIDE SEQUENCE</scope>
    <source>
        <strain evidence="1">16-VB00198</strain>
        <plasmid evidence="1">pVP-16-VB00198-1</plasmid>
    </source>
</reference>
<organism evidence="1 2">
    <name type="scientific">Vibrio parahaemolyticus</name>
    <dbReference type="NCBI Taxonomy" id="670"/>
    <lineage>
        <taxon>Bacteria</taxon>
        <taxon>Pseudomonadati</taxon>
        <taxon>Pseudomonadota</taxon>
        <taxon>Gammaproteobacteria</taxon>
        <taxon>Vibrionales</taxon>
        <taxon>Vibrionaceae</taxon>
        <taxon>Vibrio</taxon>
    </lineage>
</organism>